<dbReference type="EMBL" id="ML978134">
    <property type="protein sequence ID" value="KAF2094533.1"/>
    <property type="molecule type" value="Genomic_DNA"/>
</dbReference>
<dbReference type="PANTHER" id="PTHR47540">
    <property type="entry name" value="THIAMINE REPRESSIBLE GENES REGULATORY PROTEIN THI5"/>
    <property type="match status" value="1"/>
</dbReference>
<dbReference type="Proteomes" id="UP000799772">
    <property type="component" value="Unassembled WGS sequence"/>
</dbReference>
<dbReference type="GO" id="GO:0045944">
    <property type="term" value="P:positive regulation of transcription by RNA polymerase II"/>
    <property type="evidence" value="ECO:0007669"/>
    <property type="project" value="TreeGrafter"/>
</dbReference>
<keyword evidence="3" id="KW-0238">DNA-binding</keyword>
<evidence type="ECO:0000256" key="4">
    <source>
        <dbReference type="ARBA" id="ARBA00023163"/>
    </source>
</evidence>
<evidence type="ECO:0000256" key="5">
    <source>
        <dbReference type="ARBA" id="ARBA00023242"/>
    </source>
</evidence>
<gene>
    <name evidence="8" type="ORF">NA57DRAFT_46626</name>
</gene>
<dbReference type="InterPro" id="IPR051711">
    <property type="entry name" value="Stress_Response_Reg"/>
</dbReference>
<dbReference type="CDD" id="cd00067">
    <property type="entry name" value="GAL4"/>
    <property type="match status" value="1"/>
</dbReference>
<reference evidence="8" key="1">
    <citation type="journal article" date="2020" name="Stud. Mycol.">
        <title>101 Dothideomycetes genomes: a test case for predicting lifestyles and emergence of pathogens.</title>
        <authorList>
            <person name="Haridas S."/>
            <person name="Albert R."/>
            <person name="Binder M."/>
            <person name="Bloem J."/>
            <person name="Labutti K."/>
            <person name="Salamov A."/>
            <person name="Andreopoulos B."/>
            <person name="Baker S."/>
            <person name="Barry K."/>
            <person name="Bills G."/>
            <person name="Bluhm B."/>
            <person name="Cannon C."/>
            <person name="Castanera R."/>
            <person name="Culley D."/>
            <person name="Daum C."/>
            <person name="Ezra D."/>
            <person name="Gonzalez J."/>
            <person name="Henrissat B."/>
            <person name="Kuo A."/>
            <person name="Liang C."/>
            <person name="Lipzen A."/>
            <person name="Lutzoni F."/>
            <person name="Magnuson J."/>
            <person name="Mondo S."/>
            <person name="Nolan M."/>
            <person name="Ohm R."/>
            <person name="Pangilinan J."/>
            <person name="Park H.-J."/>
            <person name="Ramirez L."/>
            <person name="Alfaro M."/>
            <person name="Sun H."/>
            <person name="Tritt A."/>
            <person name="Yoshinaga Y."/>
            <person name="Zwiers L.-H."/>
            <person name="Turgeon B."/>
            <person name="Goodwin S."/>
            <person name="Spatafora J."/>
            <person name="Crous P."/>
            <person name="Grigoriev I."/>
        </authorList>
    </citation>
    <scope>NUCLEOTIDE SEQUENCE</scope>
    <source>
        <strain evidence="8">CBS 133067</strain>
    </source>
</reference>
<evidence type="ECO:0000256" key="1">
    <source>
        <dbReference type="ARBA" id="ARBA00004123"/>
    </source>
</evidence>
<comment type="caution">
    <text evidence="8">The sequence shown here is derived from an EMBL/GenBank/DDBJ whole genome shotgun (WGS) entry which is preliminary data.</text>
</comment>
<dbReference type="GO" id="GO:0043565">
    <property type="term" value="F:sequence-specific DNA binding"/>
    <property type="evidence" value="ECO:0007669"/>
    <property type="project" value="TreeGrafter"/>
</dbReference>
<evidence type="ECO:0000256" key="3">
    <source>
        <dbReference type="ARBA" id="ARBA00023125"/>
    </source>
</evidence>
<feature type="region of interest" description="Disordered" evidence="6">
    <location>
        <begin position="44"/>
        <end position="83"/>
    </location>
</feature>
<evidence type="ECO:0000313" key="9">
    <source>
        <dbReference type="Proteomes" id="UP000799772"/>
    </source>
</evidence>
<keyword evidence="5" id="KW-0539">Nucleus</keyword>
<proteinExistence type="predicted"/>
<evidence type="ECO:0000256" key="6">
    <source>
        <dbReference type="SAM" id="MobiDB-lite"/>
    </source>
</evidence>
<dbReference type="SUPFAM" id="SSF57701">
    <property type="entry name" value="Zn2/Cys6 DNA-binding domain"/>
    <property type="match status" value="1"/>
</dbReference>
<dbReference type="InterPro" id="IPR001138">
    <property type="entry name" value="Zn2Cys6_DnaBD"/>
</dbReference>
<dbReference type="GO" id="GO:0005634">
    <property type="term" value="C:nucleus"/>
    <property type="evidence" value="ECO:0007669"/>
    <property type="project" value="UniProtKB-SubCell"/>
</dbReference>
<dbReference type="GO" id="GO:0008270">
    <property type="term" value="F:zinc ion binding"/>
    <property type="evidence" value="ECO:0007669"/>
    <property type="project" value="InterPro"/>
</dbReference>
<dbReference type="SMART" id="SM00066">
    <property type="entry name" value="GAL4"/>
    <property type="match status" value="1"/>
</dbReference>
<dbReference type="OrthoDB" id="4356994at2759"/>
<evidence type="ECO:0000259" key="7">
    <source>
        <dbReference type="PROSITE" id="PS50048"/>
    </source>
</evidence>
<dbReference type="Pfam" id="PF00172">
    <property type="entry name" value="Zn_clus"/>
    <property type="match status" value="1"/>
</dbReference>
<comment type="subcellular location">
    <subcellularLocation>
        <location evidence="1">Nucleus</location>
    </subcellularLocation>
</comment>
<name>A0A9P4I6U9_9PEZI</name>
<dbReference type="PANTHER" id="PTHR47540:SF4">
    <property type="entry name" value="TRANSCRIPTION FACTOR RGLT"/>
    <property type="match status" value="1"/>
</dbReference>
<evidence type="ECO:0000256" key="2">
    <source>
        <dbReference type="ARBA" id="ARBA00023015"/>
    </source>
</evidence>
<keyword evidence="4" id="KW-0804">Transcription</keyword>
<dbReference type="PROSITE" id="PS50048">
    <property type="entry name" value="ZN2_CY6_FUNGAL_2"/>
    <property type="match status" value="1"/>
</dbReference>
<dbReference type="InterPro" id="IPR036864">
    <property type="entry name" value="Zn2-C6_fun-type_DNA-bd_sf"/>
</dbReference>
<organism evidence="8 9">
    <name type="scientific">Rhizodiscina lignyota</name>
    <dbReference type="NCBI Taxonomy" id="1504668"/>
    <lineage>
        <taxon>Eukaryota</taxon>
        <taxon>Fungi</taxon>
        <taxon>Dikarya</taxon>
        <taxon>Ascomycota</taxon>
        <taxon>Pezizomycotina</taxon>
        <taxon>Dothideomycetes</taxon>
        <taxon>Pleosporomycetidae</taxon>
        <taxon>Aulographales</taxon>
        <taxon>Rhizodiscinaceae</taxon>
        <taxon>Rhizodiscina</taxon>
    </lineage>
</organism>
<feature type="compositionally biased region" description="Pro residues" evidence="6">
    <location>
        <begin position="64"/>
        <end position="78"/>
    </location>
</feature>
<accession>A0A9P4I6U9</accession>
<feature type="domain" description="Zn(2)-C6 fungal-type" evidence="7">
    <location>
        <begin position="15"/>
        <end position="45"/>
    </location>
</feature>
<dbReference type="AlphaFoldDB" id="A0A9P4I6U9"/>
<keyword evidence="2" id="KW-0805">Transcription regulation</keyword>
<dbReference type="PROSITE" id="PS00463">
    <property type="entry name" value="ZN2_CY6_FUNGAL_1"/>
    <property type="match status" value="1"/>
</dbReference>
<dbReference type="Gene3D" id="4.10.240.10">
    <property type="entry name" value="Zn(2)-C6 fungal-type DNA-binding domain"/>
    <property type="match status" value="1"/>
</dbReference>
<keyword evidence="9" id="KW-1185">Reference proteome</keyword>
<sequence length="390" mass="43602">MADGRKSSTEKRHAACDECRTRKLKCSGEQPKCSRCEREGIKCVYSPQKQMGRPRKRRRDDEPQPQPQAQPEPQPRSPSPAFTFKDVAMDPLIHLAPGMGETDFSMNMAAMDHFDIPHSHSPPGPYDMAIPVHGGYDSGPIDDTMDNMANIPLDPQLALTPPDSEDHSIPGQSELTNFSCACLSSMYLTLSNLQSLSNFQFPFALRPLKEALGTTDSVIDCPHCPRDASSAMVNVSLVTTLLFNIAQRFRLVVDEIDAEARRVQEVGGTKRFHLGDGNPENQHLHTAKPDCPARFDIELDAQEWRDLAKKVVKREVYGVSNDDGTGSTGLVGTVSRLEQRQLMWHADPDKMRLQDHIFGKHLMHEARKEGDWNCVRQAVAVRAIIDNIPW</sequence>
<protein>
    <recommendedName>
        <fullName evidence="7">Zn(2)-C6 fungal-type domain-containing protein</fullName>
    </recommendedName>
</protein>
<evidence type="ECO:0000313" key="8">
    <source>
        <dbReference type="EMBL" id="KAF2094533.1"/>
    </source>
</evidence>
<dbReference type="GO" id="GO:0000981">
    <property type="term" value="F:DNA-binding transcription factor activity, RNA polymerase II-specific"/>
    <property type="evidence" value="ECO:0007669"/>
    <property type="project" value="InterPro"/>
</dbReference>